<dbReference type="GO" id="GO:0005576">
    <property type="term" value="C:extracellular region"/>
    <property type="evidence" value="ECO:0007669"/>
    <property type="project" value="UniProtKB-SubCell"/>
</dbReference>
<evidence type="ECO:0000259" key="8">
    <source>
        <dbReference type="Pfam" id="PF02465"/>
    </source>
</evidence>
<dbReference type="Proteomes" id="UP000005726">
    <property type="component" value="Unassembled WGS sequence"/>
</dbReference>
<accession>E0WRK4</accession>
<feature type="domain" description="Flagellar hook-associated protein 2 C-terminal" evidence="9">
    <location>
        <begin position="221"/>
        <end position="285"/>
    </location>
</feature>
<keyword evidence="11" id="KW-1185">Reference proteome</keyword>
<dbReference type="PANTHER" id="PTHR30288:SF0">
    <property type="entry name" value="FLAGELLAR HOOK-ASSOCIATED PROTEIN 2"/>
    <property type="match status" value="1"/>
</dbReference>
<dbReference type="Pfam" id="PF02465">
    <property type="entry name" value="FliD_N"/>
    <property type="match status" value="1"/>
</dbReference>
<dbReference type="STRING" id="663321.REG_0608"/>
<proteinExistence type="inferred from homology"/>
<dbReference type="Pfam" id="PF07195">
    <property type="entry name" value="FliD_C"/>
    <property type="match status" value="1"/>
</dbReference>
<evidence type="ECO:0000256" key="4">
    <source>
        <dbReference type="ARBA" id="ARBA00023054"/>
    </source>
</evidence>
<keyword evidence="10" id="KW-0282">Flagellum</keyword>
<evidence type="ECO:0000256" key="1">
    <source>
        <dbReference type="ARBA" id="ARBA00009764"/>
    </source>
</evidence>
<dbReference type="GO" id="GO:0007155">
    <property type="term" value="P:cell adhesion"/>
    <property type="evidence" value="ECO:0007669"/>
    <property type="project" value="InterPro"/>
</dbReference>
<evidence type="ECO:0000256" key="3">
    <source>
        <dbReference type="ARBA" id="ARBA00016246"/>
    </source>
</evidence>
<comment type="subcellular location">
    <subcellularLocation>
        <location evidence="7">Secreted</location>
    </subcellularLocation>
    <subcellularLocation>
        <location evidence="7">Bacterial flagellum</location>
    </subcellularLocation>
</comment>
<organism evidence="10 11">
    <name type="scientific">Candidatus Regiella insecticola LSR1</name>
    <dbReference type="NCBI Taxonomy" id="663321"/>
    <lineage>
        <taxon>Bacteria</taxon>
        <taxon>Pseudomonadati</taxon>
        <taxon>Pseudomonadota</taxon>
        <taxon>Gammaproteobacteria</taxon>
        <taxon>Enterobacterales</taxon>
        <taxon>Enterobacteriaceae</taxon>
        <taxon>aphid secondary symbionts</taxon>
        <taxon>Candidatus Regiella</taxon>
    </lineage>
</organism>
<comment type="function">
    <text evidence="7">Required for morphogenesis and for the elongation of the flagellar filament by facilitating polymerization of the flagellin monomers at the tip of growing filament. Forms a capping structure, which prevents flagellin subunits (transported through the central channel of the flagellum) from leaking out without polymerization at the distal end.</text>
</comment>
<comment type="similarity">
    <text evidence="1 7">Belongs to the FliD family.</text>
</comment>
<dbReference type="GO" id="GO:0009424">
    <property type="term" value="C:bacterial-type flagellum hook"/>
    <property type="evidence" value="ECO:0007669"/>
    <property type="project" value="UniProtKB-UniRule"/>
</dbReference>
<comment type="subunit">
    <text evidence="2 7">Homopentamer.</text>
</comment>
<keyword evidence="10" id="KW-0969">Cilium</keyword>
<sequence>MDHFNIVRGIMVDSISGFKIDNPEFKKQAEEMAKNQFYAQSVSLKNVSLKNERKIFQAEENRWGEFQKTLETFRADLNVLNNADMVQNSVISSDPQEKYVKISHDSKAIRSSHTVDVLALASEHKIIYKSLDDDQIAKASGLLTLAINSKSFEIDLSALQNKTLEGLQQAINTHPDNKGIVALIYRLDGKKTFSLASSESGVANTMSVTSSLLTGGEERQAQDAHINIDGQATSNPSNQFDDIVSGFSIELKKLTGSSPVSFSLSLDTSATTQQVEKFVQAYNALDAAGNDHIINLKRSCLNEIRELKTRVVQIERSGKLTVDKNLATLLKQNPNALTTIFNGENGLVNRMINKLSVYFDPPKNIKGKSSESFIQLNLRRLAEKDKELTAKEKAHQTALEKFKEESEKRLRQNAINELKNKRFVETHFPSRRNY</sequence>
<feature type="domain" description="Flagellar hook-associated protein 2 N-terminal" evidence="8">
    <location>
        <begin position="38"/>
        <end position="124"/>
    </location>
</feature>
<protein>
    <recommendedName>
        <fullName evidence="3 7">Flagellar hook-associated protein 2</fullName>
        <shortName evidence="7">HAP2</shortName>
    </recommendedName>
    <alternativeName>
        <fullName evidence="7">Flagellar cap protein</fullName>
    </alternativeName>
</protein>
<evidence type="ECO:0000256" key="6">
    <source>
        <dbReference type="ARBA" id="ARBA00025175"/>
    </source>
</evidence>
<evidence type="ECO:0000313" key="10">
    <source>
        <dbReference type="EMBL" id="EFL92764.1"/>
    </source>
</evidence>
<dbReference type="InterPro" id="IPR003481">
    <property type="entry name" value="FliD_N"/>
</dbReference>
<dbReference type="InterPro" id="IPR040026">
    <property type="entry name" value="FliD"/>
</dbReference>
<dbReference type="eggNOG" id="COG1345">
    <property type="taxonomic scope" value="Bacteria"/>
</dbReference>
<comment type="function">
    <text evidence="6">Required for the morphogenesis and for the elongation of the flagellar filament by facilitating polymerization of the flagellin monomers at the tip of growing filament. Forms a capping structure, which prevents flagellin subunits (transported through the central channel of the flagellum) from leaking out without polymerization at the distal end.</text>
</comment>
<keyword evidence="10" id="KW-0966">Cell projection</keyword>
<name>E0WRK4_9ENTR</name>
<gene>
    <name evidence="10" type="primary">fliD</name>
    <name evidence="10" type="ORF">REG_0608</name>
</gene>
<keyword evidence="7" id="KW-0964">Secreted</keyword>
<evidence type="ECO:0000256" key="2">
    <source>
        <dbReference type="ARBA" id="ARBA00011255"/>
    </source>
</evidence>
<dbReference type="PANTHER" id="PTHR30288">
    <property type="entry name" value="FLAGELLAR CAP/ASSEMBLY PROTEIN FLID"/>
    <property type="match status" value="1"/>
</dbReference>
<reference evidence="10" key="1">
    <citation type="journal article" date="2009" name="Environ. Microbiol.">
        <title>Dynamics of genome evolution in facultative symbionts of aphids.</title>
        <authorList>
            <person name="Degnan P.H."/>
            <person name="Leonardo T.E."/>
            <person name="Cass B.N."/>
            <person name="Hurwitz B."/>
            <person name="Stern D."/>
            <person name="Gibbs R.A."/>
            <person name="Richards S."/>
            <person name="Moran N.A."/>
        </authorList>
    </citation>
    <scope>NUCLEOTIDE SEQUENCE [LARGE SCALE GENOMIC DNA]</scope>
    <source>
        <strain evidence="10">LSR1</strain>
    </source>
</reference>
<dbReference type="GO" id="GO:0009421">
    <property type="term" value="C:bacterial-type flagellum filament cap"/>
    <property type="evidence" value="ECO:0007669"/>
    <property type="project" value="InterPro"/>
</dbReference>
<evidence type="ECO:0000256" key="5">
    <source>
        <dbReference type="ARBA" id="ARBA00023143"/>
    </source>
</evidence>
<evidence type="ECO:0000313" key="11">
    <source>
        <dbReference type="Proteomes" id="UP000005726"/>
    </source>
</evidence>
<keyword evidence="4" id="KW-0175">Coiled coil</keyword>
<evidence type="ECO:0000259" key="9">
    <source>
        <dbReference type="Pfam" id="PF07195"/>
    </source>
</evidence>
<evidence type="ECO:0000256" key="7">
    <source>
        <dbReference type="RuleBase" id="RU362066"/>
    </source>
</evidence>
<dbReference type="InterPro" id="IPR010809">
    <property type="entry name" value="FliD_C"/>
</dbReference>
<dbReference type="GO" id="GO:0071973">
    <property type="term" value="P:bacterial-type flagellum-dependent cell motility"/>
    <property type="evidence" value="ECO:0007669"/>
    <property type="project" value="TreeGrafter"/>
</dbReference>
<dbReference type="HOGENOM" id="CLU_631194_0_0_6"/>
<dbReference type="EMBL" id="GL379589">
    <property type="protein sequence ID" value="EFL92764.1"/>
    <property type="molecule type" value="Genomic_DNA"/>
</dbReference>
<dbReference type="AlphaFoldDB" id="E0WRK4"/>
<keyword evidence="5 7" id="KW-0975">Bacterial flagellum</keyword>